<reference evidence="2" key="1">
    <citation type="journal article" date="2020" name="Fungal Divers.">
        <title>Resolving the Mortierellaceae phylogeny through synthesis of multi-gene phylogenetics and phylogenomics.</title>
        <authorList>
            <person name="Vandepol N."/>
            <person name="Liber J."/>
            <person name="Desiro A."/>
            <person name="Na H."/>
            <person name="Kennedy M."/>
            <person name="Barry K."/>
            <person name="Grigoriev I.V."/>
            <person name="Miller A.N."/>
            <person name="O'Donnell K."/>
            <person name="Stajich J.E."/>
            <person name="Bonito G."/>
        </authorList>
    </citation>
    <scope>NUCLEOTIDE SEQUENCE</scope>
    <source>
        <strain evidence="2">NRRL 28262</strain>
    </source>
</reference>
<dbReference type="AlphaFoldDB" id="A0AAD4DMH0"/>
<accession>A0AAD4DMH0</accession>
<feature type="region of interest" description="Disordered" evidence="1">
    <location>
        <begin position="757"/>
        <end position="784"/>
    </location>
</feature>
<protein>
    <submittedName>
        <fullName evidence="2">Uncharacterized protein</fullName>
    </submittedName>
</protein>
<feature type="compositionally biased region" description="Low complexity" evidence="1">
    <location>
        <begin position="203"/>
        <end position="222"/>
    </location>
</feature>
<evidence type="ECO:0000313" key="3">
    <source>
        <dbReference type="Proteomes" id="UP001194580"/>
    </source>
</evidence>
<sequence>MTPKSIASSNTSSDSTNNNTTTGSSSSFHSRHGSTISVLSVPLLDPFYKDLIALKTDHAVLCAELKRTQQTLQLSYQDLMMSQERSKRAETDSGRLKNQMETILKKHVDHHPEREALVRQLAELQTRFNIELGARRVLEQEHSLLQHELIRYRFNNNNNNTNGTNVTSAQLNTSNPSPPSPVGSIRSATFSLFSGVGSRKSRSSTNTGSSSSSNSNSSTSNNYDKPTRTPSIRSVRMTDEIRSMQESPITSASASAQPPPPHLLHSHHFLSAPSTPRTTTASSNFTSTHIPPRPQTPTQQQQFQHYGTSTPVTELTVIQDMDHENLATIQAHLPSMEQLEGQRLFYDKLAEENVAMKMEIQDLRYRNNAEKDSIKGYMSLFESLQKKQSNALAVAQAEIDLLRATLQEHTLRLESRETLLQTFAATVNSQAIQLEILTMDACRQRTARAKTEQEMASLLEASLLMLERLFANVDQSVRSGLVKCLDPIRQTIHHLEIPGILQEWELCEQGVQSVINELAKSLVMQQEVQERGLMVEGSVAGGASSLGGYGSNNSTGTLVFVWRKITADSFLEECVKSVEDLAQERRELQTRIVELTRVIVEQEEARQLKELAAVEETKEKREEGERESVAEKKETATETEAESVVMVVNKETGDMSTDTPTPETNPLIKESPPRKDSLEALPAAKPFTGGDGVDQEKNSKDLKNRLNDPQESSPSPLNIIDNRNRRSMSAEKEKEVESHERTRRLEMILQKVLELNGDYPQSSKGSSSSSSSVEKLQASGTSAEGFGEDDILSLGISEAPATLQEREPLTVMRAEVIPVEGVRSSNSLSSTRTNGDVSATPRKEDLEALLQMIRKELSGGSFDSSAGCTSLLTDISEDSSSSAPSIVIAEETEEIAVVAGGQEEPAAVDNPNNTSSPRTRYHQRLFNFLDFHIHVFHNFNAHNIPRLRVLINIIVIQHK</sequence>
<feature type="compositionally biased region" description="Low complexity" evidence="1">
    <location>
        <begin position="762"/>
        <end position="772"/>
    </location>
</feature>
<feature type="region of interest" description="Disordered" evidence="1">
    <location>
        <begin position="615"/>
        <end position="743"/>
    </location>
</feature>
<feature type="compositionally biased region" description="Basic and acidic residues" evidence="1">
    <location>
        <begin position="615"/>
        <end position="636"/>
    </location>
</feature>
<feature type="compositionally biased region" description="Low complexity" evidence="1">
    <location>
        <begin position="269"/>
        <end position="283"/>
    </location>
</feature>
<feature type="compositionally biased region" description="Polar residues" evidence="1">
    <location>
        <begin position="166"/>
        <end position="175"/>
    </location>
</feature>
<feature type="region of interest" description="Disordered" evidence="1">
    <location>
        <begin position="156"/>
        <end position="307"/>
    </location>
</feature>
<name>A0AAD4DMH0_9FUNG</name>
<dbReference type="EMBL" id="JAAAIL010000001">
    <property type="protein sequence ID" value="KAG0281946.1"/>
    <property type="molecule type" value="Genomic_DNA"/>
</dbReference>
<feature type="compositionally biased region" description="Low complexity" evidence="1">
    <location>
        <begin position="156"/>
        <end position="165"/>
    </location>
</feature>
<gene>
    <name evidence="2" type="ORF">BGZ95_000011</name>
</gene>
<feature type="compositionally biased region" description="Low complexity" evidence="1">
    <location>
        <begin position="247"/>
        <end position="256"/>
    </location>
</feature>
<feature type="compositionally biased region" description="Basic and acidic residues" evidence="1">
    <location>
        <begin position="694"/>
        <end position="708"/>
    </location>
</feature>
<proteinExistence type="predicted"/>
<feature type="region of interest" description="Disordered" evidence="1">
    <location>
        <begin position="1"/>
        <end position="32"/>
    </location>
</feature>
<dbReference type="Proteomes" id="UP001194580">
    <property type="component" value="Unassembled WGS sequence"/>
</dbReference>
<feature type="compositionally biased region" description="Polar residues" evidence="1">
    <location>
        <begin position="654"/>
        <end position="664"/>
    </location>
</feature>
<comment type="caution">
    <text evidence="2">The sequence shown here is derived from an EMBL/GenBank/DDBJ whole genome shotgun (WGS) entry which is preliminary data.</text>
</comment>
<keyword evidence="3" id="KW-1185">Reference proteome</keyword>
<organism evidence="2 3">
    <name type="scientific">Linnemannia exigua</name>
    <dbReference type="NCBI Taxonomy" id="604196"/>
    <lineage>
        <taxon>Eukaryota</taxon>
        <taxon>Fungi</taxon>
        <taxon>Fungi incertae sedis</taxon>
        <taxon>Mucoromycota</taxon>
        <taxon>Mortierellomycotina</taxon>
        <taxon>Mortierellomycetes</taxon>
        <taxon>Mortierellales</taxon>
        <taxon>Mortierellaceae</taxon>
        <taxon>Linnemannia</taxon>
    </lineage>
</organism>
<feature type="compositionally biased region" description="Basic and acidic residues" evidence="1">
    <location>
        <begin position="722"/>
        <end position="743"/>
    </location>
</feature>
<evidence type="ECO:0000313" key="2">
    <source>
        <dbReference type="EMBL" id="KAG0281946.1"/>
    </source>
</evidence>
<evidence type="ECO:0000256" key="1">
    <source>
        <dbReference type="SAM" id="MobiDB-lite"/>
    </source>
</evidence>